<comment type="caution">
    <text evidence="2">The sequence shown here is derived from an EMBL/GenBank/DDBJ whole genome shotgun (WGS) entry which is preliminary data.</text>
</comment>
<name>A0A4Q2RD52_9HYPH</name>
<dbReference type="EMBL" id="QYBC01000008">
    <property type="protein sequence ID" value="RYB05118.1"/>
    <property type="molecule type" value="Genomic_DNA"/>
</dbReference>
<dbReference type="Proteomes" id="UP000289411">
    <property type="component" value="Unassembled WGS sequence"/>
</dbReference>
<dbReference type="NCBIfam" id="TIGR00199">
    <property type="entry name" value="PncC_domain"/>
    <property type="match status" value="1"/>
</dbReference>
<dbReference type="InterPro" id="IPR008136">
    <property type="entry name" value="CinA_C"/>
</dbReference>
<accession>A0A4Q2RD52</accession>
<protein>
    <submittedName>
        <fullName evidence="2">CinA family protein</fullName>
    </submittedName>
</protein>
<dbReference type="Gene3D" id="3.90.950.20">
    <property type="entry name" value="CinA-like"/>
    <property type="match status" value="1"/>
</dbReference>
<reference evidence="2 3" key="1">
    <citation type="submission" date="2018-09" db="EMBL/GenBank/DDBJ databases">
        <authorList>
            <person name="Grouzdev D.S."/>
            <person name="Krutkina M.S."/>
        </authorList>
    </citation>
    <scope>NUCLEOTIDE SEQUENCE [LARGE SCALE GENOMIC DNA]</scope>
    <source>
        <strain evidence="2 3">RmlP001</strain>
    </source>
</reference>
<feature type="domain" description="CinA C-terminal" evidence="1">
    <location>
        <begin position="12"/>
        <end position="161"/>
    </location>
</feature>
<keyword evidence="3" id="KW-1185">Reference proteome</keyword>
<proteinExistence type="predicted"/>
<sequence>MVFPDDLIRRAADLVAATRGRGLLLATAESCTGGLVAALLTEVPGSSAAVERGFVTYSNTAKSEMLDVPPGLIAAEGAVSEAVARAMAQGALARSAADLAVSITGIAGPGGGSATKPVGLVHFACARRGGAVRAVERRFGDIGRGAVRLASVAQALELFEAALAP</sequence>
<organism evidence="2 3">
    <name type="scientific">Lichenibacterium ramalinae</name>
    <dbReference type="NCBI Taxonomy" id="2316527"/>
    <lineage>
        <taxon>Bacteria</taxon>
        <taxon>Pseudomonadati</taxon>
        <taxon>Pseudomonadota</taxon>
        <taxon>Alphaproteobacteria</taxon>
        <taxon>Hyphomicrobiales</taxon>
        <taxon>Lichenihabitantaceae</taxon>
        <taxon>Lichenibacterium</taxon>
    </lineage>
</organism>
<dbReference type="SUPFAM" id="SSF142433">
    <property type="entry name" value="CinA-like"/>
    <property type="match status" value="1"/>
</dbReference>
<dbReference type="Pfam" id="PF02464">
    <property type="entry name" value="CinA"/>
    <property type="match status" value="1"/>
</dbReference>
<evidence type="ECO:0000259" key="1">
    <source>
        <dbReference type="Pfam" id="PF02464"/>
    </source>
</evidence>
<evidence type="ECO:0000313" key="3">
    <source>
        <dbReference type="Proteomes" id="UP000289411"/>
    </source>
</evidence>
<dbReference type="OrthoDB" id="9801454at2"/>
<dbReference type="AlphaFoldDB" id="A0A4Q2RD52"/>
<gene>
    <name evidence="2" type="ORF">D3272_11240</name>
</gene>
<evidence type="ECO:0000313" key="2">
    <source>
        <dbReference type="EMBL" id="RYB05118.1"/>
    </source>
</evidence>
<reference evidence="2 3" key="2">
    <citation type="submission" date="2019-02" db="EMBL/GenBank/DDBJ databases">
        <title>'Lichenibacterium ramalinii' gen. nov. sp. nov., 'Lichenibacterium minor' gen. nov. sp. nov.</title>
        <authorList>
            <person name="Pankratov T."/>
        </authorList>
    </citation>
    <scope>NUCLEOTIDE SEQUENCE [LARGE SCALE GENOMIC DNA]</scope>
    <source>
        <strain evidence="2 3">RmlP001</strain>
    </source>
</reference>
<dbReference type="InterPro" id="IPR036653">
    <property type="entry name" value="CinA-like_C"/>
</dbReference>
<dbReference type="RefSeq" id="WP_129219352.1">
    <property type="nucleotide sequence ID" value="NZ_QYBC01000008.1"/>
</dbReference>